<dbReference type="KEGG" id="hyj:FHG12_06015"/>
<evidence type="ECO:0008006" key="5">
    <source>
        <dbReference type="Google" id="ProtNLM"/>
    </source>
</evidence>
<dbReference type="Proteomes" id="UP000305398">
    <property type="component" value="Chromosome"/>
</dbReference>
<evidence type="ECO:0000313" key="4">
    <source>
        <dbReference type="Proteomes" id="UP000305398"/>
    </source>
</evidence>
<feature type="chain" id="PRO_5023104809" description="Secretin/TonB short N-terminal domain-containing protein" evidence="2">
    <location>
        <begin position="23"/>
        <end position="246"/>
    </location>
</feature>
<dbReference type="OrthoDB" id="5505971at2"/>
<name>A0A5B7ZYW7_9BACT</name>
<reference evidence="3 4" key="1">
    <citation type="submission" date="2019-06" db="EMBL/GenBank/DDBJ databases">
        <authorList>
            <person name="Srinivasan S."/>
        </authorList>
    </citation>
    <scope>NUCLEOTIDE SEQUENCE [LARGE SCALE GENOMIC DNA]</scope>
    <source>
        <strain evidence="3 4">17J68-5</strain>
    </source>
</reference>
<organism evidence="3 4">
    <name type="scientific">Hymenobacter jejuensis</name>
    <dbReference type="NCBI Taxonomy" id="2502781"/>
    <lineage>
        <taxon>Bacteria</taxon>
        <taxon>Pseudomonadati</taxon>
        <taxon>Bacteroidota</taxon>
        <taxon>Cytophagia</taxon>
        <taxon>Cytophagales</taxon>
        <taxon>Hymenobacteraceae</taxon>
        <taxon>Hymenobacter</taxon>
    </lineage>
</organism>
<evidence type="ECO:0000313" key="3">
    <source>
        <dbReference type="EMBL" id="QDA59686.1"/>
    </source>
</evidence>
<feature type="region of interest" description="Disordered" evidence="1">
    <location>
        <begin position="218"/>
        <end position="246"/>
    </location>
</feature>
<dbReference type="Gene3D" id="3.55.50.30">
    <property type="match status" value="1"/>
</dbReference>
<feature type="region of interest" description="Disordered" evidence="1">
    <location>
        <begin position="112"/>
        <end position="176"/>
    </location>
</feature>
<sequence>MRRILALLFLLGLPAYSLLAQASASVLSRPVQVAADNVPLEQVLRDISRSSDVAFSYSSNFVPLQQRVTLHTAGPQPVGEVLDVLLKETGATYQVIGNQVVLRKRAYTTASAKSNAPVASAGKSDRARAAQKVPTAVTKSPNRPALPAPPTASASAPPGALPPSAASDSVARKASAARDESLSATLARLKKKAQLQAKSTSEALGRLSRRTTAAIDSLAKRKVQSQSGLPRRDTVLPKTVTPVRPQ</sequence>
<dbReference type="EMBL" id="CP040896">
    <property type="protein sequence ID" value="QDA59686.1"/>
    <property type="molecule type" value="Genomic_DNA"/>
</dbReference>
<keyword evidence="4" id="KW-1185">Reference proteome</keyword>
<accession>A0A5B7ZYW7</accession>
<evidence type="ECO:0000256" key="2">
    <source>
        <dbReference type="SAM" id="SignalP"/>
    </source>
</evidence>
<evidence type="ECO:0000256" key="1">
    <source>
        <dbReference type="SAM" id="MobiDB-lite"/>
    </source>
</evidence>
<feature type="compositionally biased region" description="Low complexity" evidence="1">
    <location>
        <begin position="151"/>
        <end position="167"/>
    </location>
</feature>
<feature type="signal peptide" evidence="2">
    <location>
        <begin position="1"/>
        <end position="22"/>
    </location>
</feature>
<protein>
    <recommendedName>
        <fullName evidence="5">Secretin/TonB short N-terminal domain-containing protein</fullName>
    </recommendedName>
</protein>
<gene>
    <name evidence="3" type="ORF">FHG12_06015</name>
</gene>
<keyword evidence="2" id="KW-0732">Signal</keyword>
<dbReference type="RefSeq" id="WP_139514866.1">
    <property type="nucleotide sequence ID" value="NZ_CP040896.1"/>
</dbReference>
<dbReference type="AlphaFoldDB" id="A0A5B7ZYW7"/>
<proteinExistence type="predicted"/>